<protein>
    <submittedName>
        <fullName evidence="2">Uncharacterized protein</fullName>
    </submittedName>
</protein>
<name>A0A915HJM1_ROMCU</name>
<accession>A0A915HJM1</accession>
<keyword evidence="1" id="KW-1185">Reference proteome</keyword>
<proteinExistence type="predicted"/>
<reference evidence="2" key="1">
    <citation type="submission" date="2022-11" db="UniProtKB">
        <authorList>
            <consortium name="WormBaseParasite"/>
        </authorList>
    </citation>
    <scope>IDENTIFICATION</scope>
</reference>
<dbReference type="WBParaSite" id="nRc.2.0.1.t01526-RA">
    <property type="protein sequence ID" value="nRc.2.0.1.t01526-RA"/>
    <property type="gene ID" value="nRc.2.0.1.g01526"/>
</dbReference>
<evidence type="ECO:0000313" key="1">
    <source>
        <dbReference type="Proteomes" id="UP000887565"/>
    </source>
</evidence>
<evidence type="ECO:0000313" key="2">
    <source>
        <dbReference type="WBParaSite" id="nRc.2.0.1.t01526-RA"/>
    </source>
</evidence>
<dbReference type="AlphaFoldDB" id="A0A915HJM1"/>
<dbReference type="Proteomes" id="UP000887565">
    <property type="component" value="Unplaced"/>
</dbReference>
<sequence>MDLFECIDLLDEVVDEDREEEDQDDRPSTRKHPFQISKMVWLHINPVKQDKDFHTYNAAIKAPFNVEKS</sequence>
<organism evidence="1 2">
    <name type="scientific">Romanomermis culicivorax</name>
    <name type="common">Nematode worm</name>
    <dbReference type="NCBI Taxonomy" id="13658"/>
    <lineage>
        <taxon>Eukaryota</taxon>
        <taxon>Metazoa</taxon>
        <taxon>Ecdysozoa</taxon>
        <taxon>Nematoda</taxon>
        <taxon>Enoplea</taxon>
        <taxon>Dorylaimia</taxon>
        <taxon>Mermithida</taxon>
        <taxon>Mermithoidea</taxon>
        <taxon>Mermithidae</taxon>
        <taxon>Romanomermis</taxon>
    </lineage>
</organism>